<reference evidence="11 12" key="1">
    <citation type="submission" date="2018-09" db="EMBL/GenBank/DDBJ databases">
        <title>Identification of marine bacteria producing industrial enzymes.</title>
        <authorList>
            <person name="Cheng T.H."/>
            <person name="Saidin J."/>
            <person name="Muhd D.D."/>
            <person name="Isa M.N.M."/>
            <person name="Bakar M.F.A."/>
            <person name="Ismail N."/>
        </authorList>
    </citation>
    <scope>NUCLEOTIDE SEQUENCE [LARGE SCALE GENOMIC DNA]</scope>
    <source>
        <strain evidence="11 12">MNAD 1.6</strain>
    </source>
</reference>
<dbReference type="CDD" id="cd06225">
    <property type="entry name" value="HAMP"/>
    <property type="match status" value="1"/>
</dbReference>
<keyword evidence="2 8" id="KW-0812">Transmembrane</keyword>
<comment type="similarity">
    <text evidence="6">Belongs to the methyl-accepting chemotaxis (MCP) protein family.</text>
</comment>
<comment type="caution">
    <text evidence="11">The sequence shown here is derived from an EMBL/GenBank/DDBJ whole genome shotgun (WGS) entry which is preliminary data.</text>
</comment>
<organism evidence="11 12">
    <name type="scientific">Pseudoalteromonas gelatinilytica</name>
    <dbReference type="NCBI Taxonomy" id="1703256"/>
    <lineage>
        <taxon>Bacteria</taxon>
        <taxon>Pseudomonadati</taxon>
        <taxon>Pseudomonadota</taxon>
        <taxon>Gammaproteobacteria</taxon>
        <taxon>Alteromonadales</taxon>
        <taxon>Pseudoalteromonadaceae</taxon>
        <taxon>Pseudoalteromonas</taxon>
    </lineage>
</organism>
<feature type="domain" description="Methyl-accepting transducer" evidence="9">
    <location>
        <begin position="433"/>
        <end position="669"/>
    </location>
</feature>
<dbReference type="FunFam" id="1.10.287.950:FF:000001">
    <property type="entry name" value="Methyl-accepting chemotaxis sensory transducer"/>
    <property type="match status" value="1"/>
</dbReference>
<dbReference type="Pfam" id="PF00015">
    <property type="entry name" value="MCPsignal"/>
    <property type="match status" value="1"/>
</dbReference>
<dbReference type="PROSITE" id="PS50111">
    <property type="entry name" value="CHEMOTAXIS_TRANSDUC_2"/>
    <property type="match status" value="1"/>
</dbReference>
<evidence type="ECO:0000259" key="9">
    <source>
        <dbReference type="PROSITE" id="PS50111"/>
    </source>
</evidence>
<comment type="subcellular location">
    <subcellularLocation>
        <location evidence="1">Membrane</location>
        <topology evidence="1">Multi-pass membrane protein</topology>
    </subcellularLocation>
</comment>
<evidence type="ECO:0000313" key="12">
    <source>
        <dbReference type="Proteomes" id="UP000265938"/>
    </source>
</evidence>
<dbReference type="Pfam" id="PF00672">
    <property type="entry name" value="HAMP"/>
    <property type="match status" value="1"/>
</dbReference>
<dbReference type="Gene3D" id="1.10.287.950">
    <property type="entry name" value="Methyl-accepting chemotaxis protein"/>
    <property type="match status" value="1"/>
</dbReference>
<feature type="transmembrane region" description="Helical" evidence="8">
    <location>
        <begin position="12"/>
        <end position="34"/>
    </location>
</feature>
<dbReference type="Gene3D" id="6.10.340.10">
    <property type="match status" value="1"/>
</dbReference>
<proteinExistence type="inferred from homology"/>
<dbReference type="RefSeq" id="WP_119852522.1">
    <property type="nucleotide sequence ID" value="NZ_QYSE01000001.1"/>
</dbReference>
<evidence type="ECO:0000256" key="3">
    <source>
        <dbReference type="ARBA" id="ARBA00022989"/>
    </source>
</evidence>
<dbReference type="GO" id="GO:0007165">
    <property type="term" value="P:signal transduction"/>
    <property type="evidence" value="ECO:0007669"/>
    <property type="project" value="UniProtKB-KW"/>
</dbReference>
<evidence type="ECO:0000256" key="7">
    <source>
        <dbReference type="PROSITE-ProRule" id="PRU00284"/>
    </source>
</evidence>
<name>A0A3A3ENH1_9GAMM</name>
<feature type="domain" description="HAMP" evidence="10">
    <location>
        <begin position="374"/>
        <end position="428"/>
    </location>
</feature>
<evidence type="ECO:0000256" key="8">
    <source>
        <dbReference type="SAM" id="Phobius"/>
    </source>
</evidence>
<dbReference type="GO" id="GO:0006935">
    <property type="term" value="P:chemotaxis"/>
    <property type="evidence" value="ECO:0007669"/>
    <property type="project" value="UniProtKB-ARBA"/>
</dbReference>
<evidence type="ECO:0000256" key="5">
    <source>
        <dbReference type="ARBA" id="ARBA00023224"/>
    </source>
</evidence>
<evidence type="ECO:0000256" key="1">
    <source>
        <dbReference type="ARBA" id="ARBA00004141"/>
    </source>
</evidence>
<dbReference type="EMBL" id="QYSE01000001">
    <property type="protein sequence ID" value="RJF37910.1"/>
    <property type="molecule type" value="Genomic_DNA"/>
</dbReference>
<evidence type="ECO:0000256" key="6">
    <source>
        <dbReference type="ARBA" id="ARBA00029447"/>
    </source>
</evidence>
<dbReference type="PANTHER" id="PTHR32089:SF119">
    <property type="entry name" value="METHYL-ACCEPTING CHEMOTAXIS PROTEIN CTPL"/>
    <property type="match status" value="1"/>
</dbReference>
<dbReference type="PANTHER" id="PTHR32089">
    <property type="entry name" value="METHYL-ACCEPTING CHEMOTAXIS PROTEIN MCPB"/>
    <property type="match status" value="1"/>
</dbReference>
<dbReference type="Proteomes" id="UP000265938">
    <property type="component" value="Unassembled WGS sequence"/>
</dbReference>
<evidence type="ECO:0000256" key="4">
    <source>
        <dbReference type="ARBA" id="ARBA00023136"/>
    </source>
</evidence>
<evidence type="ECO:0000259" key="10">
    <source>
        <dbReference type="PROSITE" id="PS50885"/>
    </source>
</evidence>
<dbReference type="InterPro" id="IPR004089">
    <property type="entry name" value="MCPsignal_dom"/>
</dbReference>
<dbReference type="GO" id="GO:0016020">
    <property type="term" value="C:membrane"/>
    <property type="evidence" value="ECO:0007669"/>
    <property type="project" value="UniProtKB-SubCell"/>
</dbReference>
<dbReference type="SMART" id="SM00304">
    <property type="entry name" value="HAMP"/>
    <property type="match status" value="1"/>
</dbReference>
<evidence type="ECO:0000313" key="11">
    <source>
        <dbReference type="EMBL" id="RJF37910.1"/>
    </source>
</evidence>
<keyword evidence="5 7" id="KW-0807">Transducer</keyword>
<feature type="transmembrane region" description="Helical" evidence="8">
    <location>
        <begin position="350"/>
        <end position="371"/>
    </location>
</feature>
<dbReference type="SUPFAM" id="SSF58104">
    <property type="entry name" value="Methyl-accepting chemotaxis protein (MCP) signaling domain"/>
    <property type="match status" value="1"/>
</dbReference>
<dbReference type="AlphaFoldDB" id="A0A3A3ENH1"/>
<dbReference type="InterPro" id="IPR003660">
    <property type="entry name" value="HAMP_dom"/>
</dbReference>
<dbReference type="PROSITE" id="PS50885">
    <property type="entry name" value="HAMP"/>
    <property type="match status" value="1"/>
</dbReference>
<accession>A0A3A3ENH1</accession>
<keyword evidence="4 8" id="KW-0472">Membrane</keyword>
<sequence length="705" mass="76493">MQSILGTIRGRLTAGLTLMGALILISGALSLFYVNQLENQLNQLSDEVVPVMETTDDLIANLWESAKVANEILASEEIPELKARTAEVKELAKLFDDTEQELLTLISKPERIALIKKASTEQDEFFSHALKMSEQKLIELEKEIISGKLLDEFDSAGAELITMLDEFAIENEEEMQKAEDEGDALVARGASASAVNDVLGSLFESDYPVVEAALKLQRLVIEMQDTSGEYLAEEDPTNLPNIQKEFEALAKQADEYFVVLTDLAESEEDKEDAKVLIASFNNWVTGANNEDALFDSYRDQLSAEALADQLTEELEVDVDNADAYFEEIAEEADAFSDNADEKAAEVLNQAFFGILSLTAIAIVIGALVLFISYKTVLAPIDTLLNSMESIAEGEGDLTQRVDASSKDELGQLARAFNQFVYKVQMLVKEISAATDEIVNSTDKQRDISIRSKEAIVQQGTETDSVATAMNEITVTAQEVARSAANAAQSTDEASNETKAAQNVVQLSIQSVQQLANEVDKSSEVIGSLATDVVEISKVLDVIGGIAEQTNLLALNAAIEAARAGEQGRGFAVVADEVRSLAARTQASTAEINNMIERLQKGSRGAVDAMKQSKEFGDSSVANSEEAGQSLDVVFSSMDTINDMNTQIATAAEQQTATMEDINRNINSIVQISQQTMDASEESMQVSQGLANLGGQLKQLVNQFKY</sequence>
<keyword evidence="3 8" id="KW-1133">Transmembrane helix</keyword>
<gene>
    <name evidence="11" type="ORF">D4741_07555</name>
</gene>
<protein>
    <submittedName>
        <fullName evidence="11">Methyl-accepting chemotaxis protein</fullName>
    </submittedName>
</protein>
<evidence type="ECO:0000256" key="2">
    <source>
        <dbReference type="ARBA" id="ARBA00022692"/>
    </source>
</evidence>
<dbReference type="SMART" id="SM00283">
    <property type="entry name" value="MA"/>
    <property type="match status" value="1"/>
</dbReference>
<dbReference type="CDD" id="cd11386">
    <property type="entry name" value="MCP_signal"/>
    <property type="match status" value="1"/>
</dbReference>